<proteinExistence type="predicted"/>
<dbReference type="AlphaFoldDB" id="A0A2N9EGP2"/>
<evidence type="ECO:0000313" key="3">
    <source>
        <dbReference type="EMBL" id="SPC78137.1"/>
    </source>
</evidence>
<feature type="compositionally biased region" description="Acidic residues" evidence="2">
    <location>
        <begin position="410"/>
        <end position="439"/>
    </location>
</feature>
<feature type="region of interest" description="Disordered" evidence="2">
    <location>
        <begin position="358"/>
        <end position="439"/>
    </location>
</feature>
<keyword evidence="1" id="KW-0175">Coiled coil</keyword>
<sequence length="439" mass="48732">MGKFAKLVNTEEKIAQFKSRYGFPEDVHIRYVPYGDLALLQHEDLVLPIVAIVEGGIKSLQQRRLNLWRGEQVEHLLKKPCFIDSGDRPRAASILLEYEPSYKSFQKRPIVKNFRQEEVTVARPGKGQEEIIQAVPVTAKRGVQVPQLVAPLIDPDFVPSLDSSEVGDPVIWFPSLFNPTHQTEEDMPIQRRSIDIGAVLGTSVPQSSETSSLPPPPGFFQGEDAVQGIFEASSRLLETERRLNQSQEEIKRLKDFEKSASAKIGTAESAQKSAEAGLMNMERQAKVQKAEDEGSVLLMIKASTRRPTPYSHNLKVNATNFSSKDGIRPLTRPGLMTRPKLYDLAQRHQPFGVIVSEERGEDASEDSMVPGPHEVAGEDAAEDLTVPRPHEVLKESELAYDPEVAKDPENVETDDEIPEADVQEGGPDSDGEENIDVVD</sequence>
<dbReference type="EMBL" id="OIVN01000313">
    <property type="protein sequence ID" value="SPC78137.1"/>
    <property type="molecule type" value="Genomic_DNA"/>
</dbReference>
<name>A0A2N9EGP2_FAGSY</name>
<protein>
    <submittedName>
        <fullName evidence="3">Uncharacterized protein</fullName>
    </submittedName>
</protein>
<organism evidence="3">
    <name type="scientific">Fagus sylvatica</name>
    <name type="common">Beechnut</name>
    <dbReference type="NCBI Taxonomy" id="28930"/>
    <lineage>
        <taxon>Eukaryota</taxon>
        <taxon>Viridiplantae</taxon>
        <taxon>Streptophyta</taxon>
        <taxon>Embryophyta</taxon>
        <taxon>Tracheophyta</taxon>
        <taxon>Spermatophyta</taxon>
        <taxon>Magnoliopsida</taxon>
        <taxon>eudicotyledons</taxon>
        <taxon>Gunneridae</taxon>
        <taxon>Pentapetalae</taxon>
        <taxon>rosids</taxon>
        <taxon>fabids</taxon>
        <taxon>Fagales</taxon>
        <taxon>Fagaceae</taxon>
        <taxon>Fagus</taxon>
    </lineage>
</organism>
<evidence type="ECO:0000256" key="2">
    <source>
        <dbReference type="SAM" id="MobiDB-lite"/>
    </source>
</evidence>
<feature type="compositionally biased region" description="Basic and acidic residues" evidence="2">
    <location>
        <begin position="388"/>
        <end position="409"/>
    </location>
</feature>
<evidence type="ECO:0000256" key="1">
    <source>
        <dbReference type="SAM" id="Coils"/>
    </source>
</evidence>
<gene>
    <name evidence="3" type="ORF">FSB_LOCUS6019</name>
</gene>
<feature type="coiled-coil region" evidence="1">
    <location>
        <begin position="229"/>
        <end position="256"/>
    </location>
</feature>
<accession>A0A2N9EGP2</accession>
<reference evidence="3" key="1">
    <citation type="submission" date="2018-02" db="EMBL/GenBank/DDBJ databases">
        <authorList>
            <person name="Cohen D.B."/>
            <person name="Kent A.D."/>
        </authorList>
    </citation>
    <scope>NUCLEOTIDE SEQUENCE</scope>
</reference>